<feature type="chain" id="PRO_5039339708" description="DUF4360 domain-containing protein" evidence="1">
    <location>
        <begin position="25"/>
        <end position="222"/>
    </location>
</feature>
<dbReference type="Pfam" id="PF14273">
    <property type="entry name" value="DUF4360"/>
    <property type="match status" value="1"/>
</dbReference>
<dbReference type="PANTHER" id="PTHR38847:SF1">
    <property type="entry name" value="PSEUDOURIDINE SYNTHASE RSUA_RLUA-LIKE DOMAIN-CONTAINING PROTEIN"/>
    <property type="match status" value="1"/>
</dbReference>
<feature type="signal peptide" evidence="1">
    <location>
        <begin position="1"/>
        <end position="24"/>
    </location>
</feature>
<gene>
    <name evidence="2" type="ORF">SAMN05421541_109395</name>
</gene>
<reference evidence="2 3" key="1">
    <citation type="submission" date="2016-10" db="EMBL/GenBank/DDBJ databases">
        <authorList>
            <person name="de Groot N.N."/>
        </authorList>
    </citation>
    <scope>NUCLEOTIDE SEQUENCE [LARGE SCALE GENOMIC DNA]</scope>
    <source>
        <strain evidence="2 3">DSM 43019</strain>
    </source>
</reference>
<organism evidence="2 3">
    <name type="scientific">Actinoplanes philippinensis</name>
    <dbReference type="NCBI Taxonomy" id="35752"/>
    <lineage>
        <taxon>Bacteria</taxon>
        <taxon>Bacillati</taxon>
        <taxon>Actinomycetota</taxon>
        <taxon>Actinomycetes</taxon>
        <taxon>Micromonosporales</taxon>
        <taxon>Micromonosporaceae</taxon>
        <taxon>Actinoplanes</taxon>
    </lineage>
</organism>
<keyword evidence="3" id="KW-1185">Reference proteome</keyword>
<evidence type="ECO:0000313" key="2">
    <source>
        <dbReference type="EMBL" id="SFF38233.1"/>
    </source>
</evidence>
<dbReference type="STRING" id="35752.SAMN05421541_109395"/>
<dbReference type="AlphaFoldDB" id="A0A1I2I971"/>
<accession>A0A1I2I971</accession>
<evidence type="ECO:0008006" key="4">
    <source>
        <dbReference type="Google" id="ProtNLM"/>
    </source>
</evidence>
<dbReference type="InterPro" id="IPR025649">
    <property type="entry name" value="DUF4360"/>
</dbReference>
<evidence type="ECO:0000313" key="3">
    <source>
        <dbReference type="Proteomes" id="UP000199645"/>
    </source>
</evidence>
<evidence type="ECO:0000256" key="1">
    <source>
        <dbReference type="SAM" id="SignalP"/>
    </source>
</evidence>
<protein>
    <recommendedName>
        <fullName evidence="4">DUF4360 domain-containing protein</fullName>
    </recommendedName>
</protein>
<proteinExistence type="predicted"/>
<keyword evidence="1" id="KW-0732">Signal</keyword>
<dbReference type="OrthoDB" id="482707at2"/>
<sequence length="222" mass="23741">MRKGRKALIATVALFTSLAGVATAMSAGASTSPAAPQPPVPKQDMVIDVVSANGSGCPLGTAAVTVSPDNKAFTVSYSEFTAQVGADAAATAFRKNCQLALNVKVPQGYTYAVASVDYRGFAHLERGASATHSSLYYFQGERNTGRTKRTFNGPFDGDWQRTDAFGVSSLSFLPCGEMRYLNVNNELRVSSGWSDKHKASFLTMDSTDGNLDTVYHVAWKRC</sequence>
<dbReference type="EMBL" id="FONV01000009">
    <property type="protein sequence ID" value="SFF38233.1"/>
    <property type="molecule type" value="Genomic_DNA"/>
</dbReference>
<dbReference type="Proteomes" id="UP000199645">
    <property type="component" value="Unassembled WGS sequence"/>
</dbReference>
<name>A0A1I2I971_9ACTN</name>
<dbReference type="PANTHER" id="PTHR38847">
    <property type="match status" value="1"/>
</dbReference>